<dbReference type="OrthoDB" id="5093316at2759"/>
<evidence type="ECO:0000313" key="2">
    <source>
        <dbReference type="EMBL" id="PTD11622.1"/>
    </source>
</evidence>
<evidence type="ECO:0000256" key="1">
    <source>
        <dbReference type="SAM" id="MobiDB-lite"/>
    </source>
</evidence>
<accession>A0A2T4H730</accession>
<proteinExistence type="predicted"/>
<dbReference type="OMA" id="YTRNRIN"/>
<feature type="compositionally biased region" description="Polar residues" evidence="1">
    <location>
        <begin position="191"/>
        <end position="202"/>
    </location>
</feature>
<feature type="compositionally biased region" description="Polar residues" evidence="1">
    <location>
        <begin position="212"/>
        <end position="222"/>
    </location>
</feature>
<reference evidence="2 3" key="1">
    <citation type="submission" date="2018-02" db="EMBL/GenBank/DDBJ databases">
        <title>Fusarium culmorum secondary metabolites in fungal-bacterial-plant interactions.</title>
        <authorList>
            <person name="Schmidt R."/>
        </authorList>
    </citation>
    <scope>NUCLEOTIDE SEQUENCE [LARGE SCALE GENOMIC DNA]</scope>
    <source>
        <strain evidence="2 3">PV</strain>
    </source>
</reference>
<feature type="region of interest" description="Disordered" evidence="1">
    <location>
        <begin position="331"/>
        <end position="364"/>
    </location>
</feature>
<feature type="region of interest" description="Disordered" evidence="1">
    <location>
        <begin position="191"/>
        <end position="246"/>
    </location>
</feature>
<name>A0A2T4H730_FUSCU</name>
<organism evidence="2 3">
    <name type="scientific">Fusarium culmorum</name>
    <dbReference type="NCBI Taxonomy" id="5516"/>
    <lineage>
        <taxon>Eukaryota</taxon>
        <taxon>Fungi</taxon>
        <taxon>Dikarya</taxon>
        <taxon>Ascomycota</taxon>
        <taxon>Pezizomycotina</taxon>
        <taxon>Sordariomycetes</taxon>
        <taxon>Hypocreomycetidae</taxon>
        <taxon>Hypocreales</taxon>
        <taxon>Nectriaceae</taxon>
        <taxon>Fusarium</taxon>
    </lineage>
</organism>
<dbReference type="Proteomes" id="UP000241587">
    <property type="component" value="Unassembled WGS sequence"/>
</dbReference>
<protein>
    <submittedName>
        <fullName evidence="2">Uncharacterized protein</fullName>
    </submittedName>
</protein>
<keyword evidence="3" id="KW-1185">Reference proteome</keyword>
<comment type="caution">
    <text evidence="2">The sequence shown here is derived from an EMBL/GenBank/DDBJ whole genome shotgun (WGS) entry which is preliminary data.</text>
</comment>
<dbReference type="AlphaFoldDB" id="A0A2T4H730"/>
<feature type="compositionally biased region" description="Acidic residues" evidence="1">
    <location>
        <begin position="349"/>
        <end position="358"/>
    </location>
</feature>
<dbReference type="EMBL" id="PVEM01000001">
    <property type="protein sequence ID" value="PTD11622.1"/>
    <property type="molecule type" value="Genomic_DNA"/>
</dbReference>
<evidence type="ECO:0000313" key="3">
    <source>
        <dbReference type="Proteomes" id="UP000241587"/>
    </source>
</evidence>
<sequence>MDDSSSIFAFNDSNVAYNTCKPNRTEFQSIRIEKIIGDSTAAAECTRQPCCLIEQQERSRKALDLSDAPIGKIVLVVREYLPGMLPSFNHKDLPKNPGDFKQRKHRYLATRDRTALIVRMISDHRNIFYRLLKCKDGLWTAGPLSAEINEHIFFYREFVRDVTDTQKTYRSIKYRMNTQVEAVRVSNTYTRNRINGSNNKNHASGADDENYSNDPNFTNGFNDESHTDDSSNSAQAPISRVEQEQDDTDNLLLTRAAEDVCALLRTANHSARNHPVPRKSIDIFEKLFRRQIVDEEGAKAVAKQCVEILASQGVRHDRTMGRVADMIKTGREGSTTLRETLAGHSDKCEDSDESDESDIGMSEG</sequence>
<gene>
    <name evidence="2" type="ORF">FCULG_00003610</name>
</gene>